<reference evidence="4" key="1">
    <citation type="journal article" date="2013" name="Nature">
        <title>Pan genome of the phytoplankton Emiliania underpins its global distribution.</title>
        <authorList>
            <person name="Read B.A."/>
            <person name="Kegel J."/>
            <person name="Klute M.J."/>
            <person name="Kuo A."/>
            <person name="Lefebvre S.C."/>
            <person name="Maumus F."/>
            <person name="Mayer C."/>
            <person name="Miller J."/>
            <person name="Monier A."/>
            <person name="Salamov A."/>
            <person name="Young J."/>
            <person name="Aguilar M."/>
            <person name="Claverie J.M."/>
            <person name="Frickenhaus S."/>
            <person name="Gonzalez K."/>
            <person name="Herman E.K."/>
            <person name="Lin Y.C."/>
            <person name="Napier J."/>
            <person name="Ogata H."/>
            <person name="Sarno A.F."/>
            <person name="Shmutz J."/>
            <person name="Schroeder D."/>
            <person name="de Vargas C."/>
            <person name="Verret F."/>
            <person name="von Dassow P."/>
            <person name="Valentin K."/>
            <person name="Van de Peer Y."/>
            <person name="Wheeler G."/>
            <person name="Dacks J.B."/>
            <person name="Delwiche C.F."/>
            <person name="Dyhrman S.T."/>
            <person name="Glockner G."/>
            <person name="John U."/>
            <person name="Richards T."/>
            <person name="Worden A.Z."/>
            <person name="Zhang X."/>
            <person name="Grigoriev I.V."/>
            <person name="Allen A.E."/>
            <person name="Bidle K."/>
            <person name="Borodovsky M."/>
            <person name="Bowler C."/>
            <person name="Brownlee C."/>
            <person name="Cock J.M."/>
            <person name="Elias M."/>
            <person name="Gladyshev V.N."/>
            <person name="Groth M."/>
            <person name="Guda C."/>
            <person name="Hadaegh A."/>
            <person name="Iglesias-Rodriguez M.D."/>
            <person name="Jenkins J."/>
            <person name="Jones B.M."/>
            <person name="Lawson T."/>
            <person name="Leese F."/>
            <person name="Lindquist E."/>
            <person name="Lobanov A."/>
            <person name="Lomsadze A."/>
            <person name="Malik S.B."/>
            <person name="Marsh M.E."/>
            <person name="Mackinder L."/>
            <person name="Mock T."/>
            <person name="Mueller-Roeber B."/>
            <person name="Pagarete A."/>
            <person name="Parker M."/>
            <person name="Probert I."/>
            <person name="Quesneville H."/>
            <person name="Raines C."/>
            <person name="Rensing S.A."/>
            <person name="Riano-Pachon D.M."/>
            <person name="Richier S."/>
            <person name="Rokitta S."/>
            <person name="Shiraiwa Y."/>
            <person name="Soanes D.M."/>
            <person name="van der Giezen M."/>
            <person name="Wahlund T.M."/>
            <person name="Williams B."/>
            <person name="Wilson W."/>
            <person name="Wolfe G."/>
            <person name="Wurch L.L."/>
        </authorList>
    </citation>
    <scope>NUCLEOTIDE SEQUENCE</scope>
</reference>
<feature type="transmembrane region" description="Helical" evidence="2">
    <location>
        <begin position="172"/>
        <end position="195"/>
    </location>
</feature>
<dbReference type="PaxDb" id="2903-EOD05364"/>
<keyword evidence="2" id="KW-0472">Membrane</keyword>
<keyword evidence="2" id="KW-0812">Transmembrane</keyword>
<feature type="transmembrane region" description="Helical" evidence="2">
    <location>
        <begin position="109"/>
        <end position="128"/>
    </location>
</feature>
<dbReference type="AlphaFoldDB" id="A0A0D3I279"/>
<name>A0A0D3I279_EMIH1</name>
<feature type="transmembrane region" description="Helical" evidence="2">
    <location>
        <begin position="215"/>
        <end position="234"/>
    </location>
</feature>
<dbReference type="PANTHER" id="PTHR20992">
    <property type="entry name" value="AT15442P-RELATED"/>
    <property type="match status" value="1"/>
</dbReference>
<feature type="transmembrane region" description="Helical" evidence="2">
    <location>
        <begin position="241"/>
        <end position="263"/>
    </location>
</feature>
<evidence type="ECO:0000313" key="3">
    <source>
        <dbReference type="EnsemblProtists" id="EOD05364"/>
    </source>
</evidence>
<feature type="transmembrane region" description="Helical" evidence="2">
    <location>
        <begin position="134"/>
        <end position="151"/>
    </location>
</feature>
<dbReference type="HOGENOM" id="CLU_673427_0_0_1"/>
<organism evidence="3 4">
    <name type="scientific">Emiliania huxleyi (strain CCMP1516)</name>
    <dbReference type="NCBI Taxonomy" id="280463"/>
    <lineage>
        <taxon>Eukaryota</taxon>
        <taxon>Haptista</taxon>
        <taxon>Haptophyta</taxon>
        <taxon>Prymnesiophyceae</taxon>
        <taxon>Isochrysidales</taxon>
        <taxon>Noelaerhabdaceae</taxon>
        <taxon>Emiliania</taxon>
    </lineage>
</organism>
<dbReference type="Pfam" id="PF04087">
    <property type="entry name" value="DUF389"/>
    <property type="match status" value="1"/>
</dbReference>
<dbReference type="OMA" id="VFWYLGY"/>
<accession>A0A0D3I279</accession>
<protein>
    <recommendedName>
        <fullName evidence="5">DUF389 domain-containing protein</fullName>
    </recommendedName>
</protein>
<dbReference type="InterPro" id="IPR005240">
    <property type="entry name" value="DUF389"/>
</dbReference>
<feature type="region of interest" description="Disordered" evidence="1">
    <location>
        <begin position="318"/>
        <end position="409"/>
    </location>
</feature>
<sequence length="409" mass="42582">MAPLESARRVLTEAGVPHTELRGVRAGDEVVLLLFTLTSLAKARVLETLANHGLGCTTPAHGRLEVLEVLSSTPYARRGGSGPRRRRVRVSDRTSLDEIYQRIDETFHFTFDFVLTTAIASTVCAVGLATDQPIFVTASMLLSPLMAPIMAQTLGTCVGDKRMVYKGCRNECAGLLLCLLVGSLVGGVCIASGSLADPHEEDPTLEVLHYKQADLLVGALIALPSGAALALAVTSALSDTVVGVAIATSILPPVVGSGINLVLSARAALSQDQEMAASKLRAAMLGVAMVVINWLCIFLGCGLLLRLKQVDGLLQRAQQGAKSPPRRRAPLDPQAPPQAANELERRLLSAAAAGAGAGDSGARTEEQQPEPSGPEPTPSSSVGVGEPGTVSSTSECHVARAPDTPAGEK</sequence>
<dbReference type="STRING" id="2903.R1D955"/>
<keyword evidence="2" id="KW-1133">Transmembrane helix</keyword>
<dbReference type="eggNOG" id="ENOG502R1GQ">
    <property type="taxonomic scope" value="Eukaryota"/>
</dbReference>
<dbReference type="EnsemblProtists" id="EOD05364">
    <property type="protein sequence ID" value="EOD05364"/>
    <property type="gene ID" value="EMIHUDRAFT_461978"/>
</dbReference>
<dbReference type="RefSeq" id="XP_005757793.1">
    <property type="nucleotide sequence ID" value="XM_005757736.1"/>
</dbReference>
<evidence type="ECO:0000256" key="1">
    <source>
        <dbReference type="SAM" id="MobiDB-lite"/>
    </source>
</evidence>
<evidence type="ECO:0000256" key="2">
    <source>
        <dbReference type="SAM" id="Phobius"/>
    </source>
</evidence>
<feature type="transmembrane region" description="Helical" evidence="2">
    <location>
        <begin position="283"/>
        <end position="305"/>
    </location>
</feature>
<proteinExistence type="predicted"/>
<keyword evidence="4" id="KW-1185">Reference proteome</keyword>
<evidence type="ECO:0008006" key="5">
    <source>
        <dbReference type="Google" id="ProtNLM"/>
    </source>
</evidence>
<dbReference type="GeneID" id="17251580"/>
<dbReference type="Proteomes" id="UP000013827">
    <property type="component" value="Unassembled WGS sequence"/>
</dbReference>
<reference evidence="3" key="2">
    <citation type="submission" date="2024-10" db="UniProtKB">
        <authorList>
            <consortium name="EnsemblProtists"/>
        </authorList>
    </citation>
    <scope>IDENTIFICATION</scope>
</reference>
<dbReference type="PANTHER" id="PTHR20992:SF9">
    <property type="entry name" value="AT15442P-RELATED"/>
    <property type="match status" value="1"/>
</dbReference>
<dbReference type="KEGG" id="ehx:EMIHUDRAFT_461978"/>
<evidence type="ECO:0000313" key="4">
    <source>
        <dbReference type="Proteomes" id="UP000013827"/>
    </source>
</evidence>